<evidence type="ECO:0000259" key="3">
    <source>
        <dbReference type="Pfam" id="PF07687"/>
    </source>
</evidence>
<keyword evidence="1 4" id="KW-0378">Hydrolase</keyword>
<feature type="binding site" evidence="2">
    <location>
        <position position="378"/>
    </location>
    <ligand>
        <name>Mn(2+)</name>
        <dbReference type="ChEBI" id="CHEBI:29035"/>
        <label>2</label>
    </ligand>
</feature>
<organism evidence="4 5">
    <name type="scientific">Roseovarius litorisediminis</name>
    <dbReference type="NCBI Taxonomy" id="1312363"/>
    <lineage>
        <taxon>Bacteria</taxon>
        <taxon>Pseudomonadati</taxon>
        <taxon>Pseudomonadota</taxon>
        <taxon>Alphaproteobacteria</taxon>
        <taxon>Rhodobacterales</taxon>
        <taxon>Roseobacteraceae</taxon>
        <taxon>Roseovarius</taxon>
    </lineage>
</organism>
<dbReference type="GO" id="GO:0019877">
    <property type="term" value="P:diaminopimelate biosynthetic process"/>
    <property type="evidence" value="ECO:0007669"/>
    <property type="project" value="UniProtKB-ARBA"/>
</dbReference>
<dbReference type="Gene3D" id="3.30.70.360">
    <property type="match status" value="1"/>
</dbReference>
<dbReference type="InterPro" id="IPR002933">
    <property type="entry name" value="Peptidase_M20"/>
</dbReference>
<feature type="binding site" evidence="2">
    <location>
        <position position="120"/>
    </location>
    <ligand>
        <name>Mn(2+)</name>
        <dbReference type="ChEBI" id="CHEBI:29035"/>
        <label>2</label>
    </ligand>
</feature>
<keyword evidence="2" id="KW-0464">Manganese</keyword>
<dbReference type="AlphaFoldDB" id="A0A1Y5ST57"/>
<dbReference type="PANTHER" id="PTHR11014">
    <property type="entry name" value="PEPTIDASE M20 FAMILY MEMBER"/>
    <property type="match status" value="1"/>
</dbReference>
<evidence type="ECO:0000313" key="5">
    <source>
        <dbReference type="Proteomes" id="UP000193827"/>
    </source>
</evidence>
<gene>
    <name evidence="4" type="primary">yxeP_4</name>
    <name evidence="4" type="ORF">PEL8287_02405</name>
</gene>
<reference evidence="4 5" key="1">
    <citation type="submission" date="2017-03" db="EMBL/GenBank/DDBJ databases">
        <authorList>
            <person name="Afonso C.L."/>
            <person name="Miller P.J."/>
            <person name="Scott M.A."/>
            <person name="Spackman E."/>
            <person name="Goraichik I."/>
            <person name="Dimitrov K.M."/>
            <person name="Suarez D.L."/>
            <person name="Swayne D.E."/>
        </authorList>
    </citation>
    <scope>NUCLEOTIDE SEQUENCE [LARGE SCALE GENOMIC DNA]</scope>
    <source>
        <strain evidence="4 5">CECT 8287</strain>
    </source>
</reference>
<dbReference type="Pfam" id="PF07687">
    <property type="entry name" value="M20_dimer"/>
    <property type="match status" value="1"/>
</dbReference>
<dbReference type="RefSeq" id="WP_235862286.1">
    <property type="nucleotide sequence ID" value="NZ_FWFL01000005.1"/>
</dbReference>
<evidence type="ECO:0000256" key="1">
    <source>
        <dbReference type="ARBA" id="ARBA00022801"/>
    </source>
</evidence>
<evidence type="ECO:0000313" key="4">
    <source>
        <dbReference type="EMBL" id="SLN46385.1"/>
    </source>
</evidence>
<keyword evidence="5" id="KW-1185">Reference proteome</keyword>
<dbReference type="InterPro" id="IPR017439">
    <property type="entry name" value="Amidohydrolase"/>
</dbReference>
<dbReference type="Gene3D" id="3.40.630.10">
    <property type="entry name" value="Zn peptidases"/>
    <property type="match status" value="1"/>
</dbReference>
<feature type="binding site" evidence="2">
    <location>
        <position position="181"/>
    </location>
    <ligand>
        <name>Mn(2+)</name>
        <dbReference type="ChEBI" id="CHEBI:29035"/>
        <label>2</label>
    </ligand>
</feature>
<dbReference type="EC" id="3.-.-.-" evidence="4"/>
<comment type="cofactor">
    <cofactor evidence="2">
        <name>Mn(2+)</name>
        <dbReference type="ChEBI" id="CHEBI:29035"/>
    </cofactor>
    <text evidence="2">The Mn(2+) ion enhances activity.</text>
</comment>
<dbReference type="GO" id="GO:0046872">
    <property type="term" value="F:metal ion binding"/>
    <property type="evidence" value="ECO:0007669"/>
    <property type="project" value="UniProtKB-KW"/>
</dbReference>
<keyword evidence="2" id="KW-0479">Metal-binding</keyword>
<dbReference type="CDD" id="cd05666">
    <property type="entry name" value="M20_Acy1-like"/>
    <property type="match status" value="1"/>
</dbReference>
<dbReference type="Proteomes" id="UP000193827">
    <property type="component" value="Unassembled WGS sequence"/>
</dbReference>
<dbReference type="GO" id="GO:0050118">
    <property type="term" value="F:N-acetyldiaminopimelate deacetylase activity"/>
    <property type="evidence" value="ECO:0007669"/>
    <property type="project" value="UniProtKB-ARBA"/>
</dbReference>
<evidence type="ECO:0000256" key="2">
    <source>
        <dbReference type="PIRSR" id="PIRSR005962-1"/>
    </source>
</evidence>
<feature type="binding site" evidence="2">
    <location>
        <position position="122"/>
    </location>
    <ligand>
        <name>Mn(2+)</name>
        <dbReference type="ChEBI" id="CHEBI:29035"/>
        <label>2</label>
    </ligand>
</feature>
<protein>
    <submittedName>
        <fullName evidence="4">Putative hydrolase YxeP</fullName>
        <ecNumber evidence="4">3.-.-.-</ecNumber>
    </submittedName>
</protein>
<accession>A0A1Y5ST57</accession>
<dbReference type="EMBL" id="FWFL01000005">
    <property type="protein sequence ID" value="SLN46385.1"/>
    <property type="molecule type" value="Genomic_DNA"/>
</dbReference>
<dbReference type="Pfam" id="PF01546">
    <property type="entry name" value="Peptidase_M20"/>
    <property type="match status" value="1"/>
</dbReference>
<dbReference type="InterPro" id="IPR011650">
    <property type="entry name" value="Peptidase_M20_dimer"/>
</dbReference>
<dbReference type="InterPro" id="IPR036264">
    <property type="entry name" value="Bact_exopeptidase_dim_dom"/>
</dbReference>
<dbReference type="SUPFAM" id="SSF55031">
    <property type="entry name" value="Bacterial exopeptidase dimerisation domain"/>
    <property type="match status" value="1"/>
</dbReference>
<feature type="binding site" evidence="2">
    <location>
        <position position="155"/>
    </location>
    <ligand>
        <name>Mn(2+)</name>
        <dbReference type="ChEBI" id="CHEBI:29035"/>
        <label>2</label>
    </ligand>
</feature>
<proteinExistence type="predicted"/>
<dbReference type="FunFam" id="3.30.70.360:FF:000001">
    <property type="entry name" value="N-acetyldiaminopimelate deacetylase"/>
    <property type="match status" value="1"/>
</dbReference>
<sequence length="410" mass="43425">MTITLERKKEFRQGGATKGETAMLKTTQLQDEMTAWRHDFHRRPELQFDLNSTSDLVVDLLASFGLEVHRGLGQTGVVGILQKGNGTRSIGIRADMDALPIHEANAFKYRSQTDGQMHACGHDGHMAMALGAAKYLANHGEFNGRAVFIFQPNEEFGEGAAAMISDGLFTQFPVDEVFGMHNIPGMPVGHFATRAGPITASEALFEIKITARGGHAALPHMGVDAITVGAEVVGALQTIVARKLDPAQNGVVSVTEFITDGKRNVLPGSATLSGDARALTPETNTGIEASMRMIVDGICAAHGVSGTVSYNTIFPPTINASGAARAAVEAAHGVADRVDGDCPPKLFSEDFAHMANAVPGAFVLMGNGVEGSFARPLHSADYDFNDAALVPGSSYWVSLVEQQLQGDPDV</sequence>
<dbReference type="PANTHER" id="PTHR11014:SF63">
    <property type="entry name" value="METALLOPEPTIDASE, PUTATIVE (AFU_ORTHOLOGUE AFUA_6G09600)-RELATED"/>
    <property type="match status" value="1"/>
</dbReference>
<feature type="domain" description="Peptidase M20 dimerisation" evidence="3">
    <location>
        <begin position="205"/>
        <end position="296"/>
    </location>
</feature>
<dbReference type="NCBIfam" id="TIGR01891">
    <property type="entry name" value="amidohydrolases"/>
    <property type="match status" value="1"/>
</dbReference>
<dbReference type="PIRSF" id="PIRSF005962">
    <property type="entry name" value="Pept_M20D_amidohydro"/>
    <property type="match status" value="1"/>
</dbReference>
<name>A0A1Y5ST57_9RHOB</name>
<dbReference type="SUPFAM" id="SSF53187">
    <property type="entry name" value="Zn-dependent exopeptidases"/>
    <property type="match status" value="1"/>
</dbReference>